<keyword evidence="1" id="KW-1133">Transmembrane helix</keyword>
<keyword evidence="1" id="KW-0472">Membrane</keyword>
<feature type="transmembrane region" description="Helical" evidence="1">
    <location>
        <begin position="7"/>
        <end position="28"/>
    </location>
</feature>
<protein>
    <submittedName>
        <fullName evidence="2">Uncharacterized protein</fullName>
    </submittedName>
</protein>
<keyword evidence="1" id="KW-0812">Transmembrane</keyword>
<reference evidence="2" key="2">
    <citation type="submission" date="2014-01" db="EMBL/GenBank/DDBJ databases">
        <authorList>
            <person name="Aslett M."/>
        </authorList>
    </citation>
    <scope>NUCLEOTIDE SEQUENCE [LARGE SCALE GENOMIC DNA]</scope>
    <source>
        <strain evidence="2">DB27</strain>
    </source>
</reference>
<sequence length="53" mass="5946">MRFLYVFLTMLEDIFIISGLSVIIGTTFCVAPVYGWYVLGITLTLIGVVMARK</sequence>
<organism evidence="2">
    <name type="scientific">Bacillus thuringiensis DB27</name>
    <dbReference type="NCBI Taxonomy" id="1431339"/>
    <lineage>
        <taxon>Bacteria</taxon>
        <taxon>Bacillati</taxon>
        <taxon>Bacillota</taxon>
        <taxon>Bacilli</taxon>
        <taxon>Bacillales</taxon>
        <taxon>Bacillaceae</taxon>
        <taxon>Bacillus</taxon>
        <taxon>Bacillus cereus group</taxon>
    </lineage>
</organism>
<dbReference type="Proteomes" id="UP000030682">
    <property type="component" value="Unassembled WGS sequence"/>
</dbReference>
<evidence type="ECO:0000313" key="2">
    <source>
        <dbReference type="EMBL" id="CDN38384.1"/>
    </source>
</evidence>
<dbReference type="EMBL" id="HG810019">
    <property type="protein sequence ID" value="CDN38384.1"/>
    <property type="molecule type" value="Genomic_DNA"/>
</dbReference>
<dbReference type="AlphaFoldDB" id="W8YA49"/>
<dbReference type="HOGENOM" id="CLU_3058841_0_0_9"/>
<name>W8YA49_BACTU</name>
<gene>
    <name evidence="2" type="ORF">BTDB27_004726</name>
</gene>
<accession>W8YA49</accession>
<reference evidence="2" key="1">
    <citation type="submission" date="2014-01" db="EMBL/GenBank/DDBJ databases">
        <title>Draft genome sequence of highly nematicidal Bacillus thuringiensis DB27.</title>
        <authorList>
            <person name="Iatsenko I."/>
            <person name="Pickard D."/>
            <person name="Corton C."/>
            <person name="Dougan G."/>
            <person name="Sommer R.J."/>
        </authorList>
    </citation>
    <scope>NUCLEOTIDE SEQUENCE [LARGE SCALE GENOMIC DNA]</scope>
    <source>
        <strain evidence="2">DB27</strain>
    </source>
</reference>
<evidence type="ECO:0000256" key="1">
    <source>
        <dbReference type="SAM" id="Phobius"/>
    </source>
</evidence>
<proteinExistence type="predicted"/>